<evidence type="ECO:0000256" key="9">
    <source>
        <dbReference type="ARBA" id="ARBA00022840"/>
    </source>
</evidence>
<evidence type="ECO:0000256" key="11">
    <source>
        <dbReference type="ARBA" id="ARBA00048679"/>
    </source>
</evidence>
<dbReference type="Proteomes" id="UP000092445">
    <property type="component" value="Unassembled WGS sequence"/>
</dbReference>
<feature type="domain" description="AGC-kinase C-terminal" evidence="13">
    <location>
        <begin position="238"/>
        <end position="308"/>
    </location>
</feature>
<dbReference type="SMART" id="SM00220">
    <property type="entry name" value="S_TKc"/>
    <property type="match status" value="1"/>
</dbReference>
<dbReference type="InterPro" id="IPR011009">
    <property type="entry name" value="Kinase-like_dom_sf"/>
</dbReference>
<keyword evidence="3" id="KW-0723">Serine/threonine-protein kinase</keyword>
<comment type="cofactor">
    <cofactor evidence="1">
        <name>Mg(2+)</name>
        <dbReference type="ChEBI" id="CHEBI:18420"/>
    </cofactor>
</comment>
<dbReference type="InterPro" id="IPR000719">
    <property type="entry name" value="Prot_kinase_dom"/>
</dbReference>
<protein>
    <recommendedName>
        <fullName evidence="2">non-specific serine/threonine protein kinase</fullName>
        <ecNumber evidence="2">2.7.11.1</ecNumber>
    </recommendedName>
</protein>
<evidence type="ECO:0000256" key="10">
    <source>
        <dbReference type="ARBA" id="ARBA00047899"/>
    </source>
</evidence>
<organism evidence="14 15">
    <name type="scientific">Glossina pallidipes</name>
    <name type="common">Tsetse fly</name>
    <dbReference type="NCBI Taxonomy" id="7398"/>
    <lineage>
        <taxon>Eukaryota</taxon>
        <taxon>Metazoa</taxon>
        <taxon>Ecdysozoa</taxon>
        <taxon>Arthropoda</taxon>
        <taxon>Hexapoda</taxon>
        <taxon>Insecta</taxon>
        <taxon>Pterygota</taxon>
        <taxon>Neoptera</taxon>
        <taxon>Endopterygota</taxon>
        <taxon>Diptera</taxon>
        <taxon>Brachycera</taxon>
        <taxon>Muscomorpha</taxon>
        <taxon>Hippoboscoidea</taxon>
        <taxon>Glossinidae</taxon>
        <taxon>Glossina</taxon>
    </lineage>
</organism>
<dbReference type="PANTHER" id="PTHR24351">
    <property type="entry name" value="RIBOSOMAL PROTEIN S6 KINASE"/>
    <property type="match status" value="1"/>
</dbReference>
<dbReference type="STRING" id="7398.A0A1A9Z7G5"/>
<dbReference type="Pfam" id="PF00433">
    <property type="entry name" value="Pkinase_C"/>
    <property type="match status" value="1"/>
</dbReference>
<evidence type="ECO:0000259" key="13">
    <source>
        <dbReference type="PROSITE" id="PS51285"/>
    </source>
</evidence>
<evidence type="ECO:0000256" key="1">
    <source>
        <dbReference type="ARBA" id="ARBA00001946"/>
    </source>
</evidence>
<keyword evidence="15" id="KW-1185">Reference proteome</keyword>
<dbReference type="PROSITE" id="PS00108">
    <property type="entry name" value="PROTEIN_KINASE_ST"/>
    <property type="match status" value="1"/>
</dbReference>
<dbReference type="GO" id="GO:0005524">
    <property type="term" value="F:ATP binding"/>
    <property type="evidence" value="ECO:0007669"/>
    <property type="project" value="UniProtKB-KW"/>
</dbReference>
<keyword evidence="6" id="KW-0677">Repeat</keyword>
<evidence type="ECO:0000256" key="7">
    <source>
        <dbReference type="ARBA" id="ARBA00022741"/>
    </source>
</evidence>
<feature type="domain" description="Protein kinase" evidence="12">
    <location>
        <begin position="1"/>
        <end position="237"/>
    </location>
</feature>
<evidence type="ECO:0000256" key="8">
    <source>
        <dbReference type="ARBA" id="ARBA00022777"/>
    </source>
</evidence>
<evidence type="ECO:0000313" key="15">
    <source>
        <dbReference type="Proteomes" id="UP000092445"/>
    </source>
</evidence>
<dbReference type="EC" id="2.7.11.1" evidence="2"/>
<dbReference type="Pfam" id="PF00069">
    <property type="entry name" value="Pkinase"/>
    <property type="match status" value="1"/>
</dbReference>
<dbReference type="InterPro" id="IPR008271">
    <property type="entry name" value="Ser/Thr_kinase_AS"/>
</dbReference>
<dbReference type="PROSITE" id="PS51285">
    <property type="entry name" value="AGC_KINASE_CTER"/>
    <property type="match status" value="1"/>
</dbReference>
<reference evidence="15" key="1">
    <citation type="submission" date="2014-03" db="EMBL/GenBank/DDBJ databases">
        <authorList>
            <person name="Aksoy S."/>
            <person name="Warren W."/>
            <person name="Wilson R.K."/>
        </authorList>
    </citation>
    <scope>NUCLEOTIDE SEQUENCE [LARGE SCALE GENOMIC DNA]</scope>
    <source>
        <strain evidence="15">IAEA</strain>
    </source>
</reference>
<comment type="catalytic activity">
    <reaction evidence="10">
        <text>L-threonyl-[protein] + ATP = O-phospho-L-threonyl-[protein] + ADP + H(+)</text>
        <dbReference type="Rhea" id="RHEA:46608"/>
        <dbReference type="Rhea" id="RHEA-COMP:11060"/>
        <dbReference type="Rhea" id="RHEA-COMP:11605"/>
        <dbReference type="ChEBI" id="CHEBI:15378"/>
        <dbReference type="ChEBI" id="CHEBI:30013"/>
        <dbReference type="ChEBI" id="CHEBI:30616"/>
        <dbReference type="ChEBI" id="CHEBI:61977"/>
        <dbReference type="ChEBI" id="CHEBI:456216"/>
        <dbReference type="EC" id="2.7.11.1"/>
    </reaction>
</comment>
<evidence type="ECO:0000313" key="14">
    <source>
        <dbReference type="EnsemblMetazoa" id="GPAI006189-PA"/>
    </source>
</evidence>
<dbReference type="Gene3D" id="1.10.510.10">
    <property type="entry name" value="Transferase(Phosphotransferase) domain 1"/>
    <property type="match status" value="1"/>
</dbReference>
<dbReference type="InterPro" id="IPR000961">
    <property type="entry name" value="AGC-kinase_C"/>
</dbReference>
<dbReference type="FunFam" id="1.10.510.10:FF:000109">
    <property type="entry name" value="Ribosomal protein S6 kinase"/>
    <property type="match status" value="1"/>
</dbReference>
<evidence type="ECO:0000256" key="6">
    <source>
        <dbReference type="ARBA" id="ARBA00022737"/>
    </source>
</evidence>
<dbReference type="InterPro" id="IPR017892">
    <property type="entry name" value="Pkinase_C"/>
</dbReference>
<comment type="catalytic activity">
    <reaction evidence="11">
        <text>L-seryl-[protein] + ATP = O-phospho-L-seryl-[protein] + ADP + H(+)</text>
        <dbReference type="Rhea" id="RHEA:17989"/>
        <dbReference type="Rhea" id="RHEA-COMP:9863"/>
        <dbReference type="Rhea" id="RHEA-COMP:11604"/>
        <dbReference type="ChEBI" id="CHEBI:15378"/>
        <dbReference type="ChEBI" id="CHEBI:29999"/>
        <dbReference type="ChEBI" id="CHEBI:30616"/>
        <dbReference type="ChEBI" id="CHEBI:83421"/>
        <dbReference type="ChEBI" id="CHEBI:456216"/>
        <dbReference type="EC" id="2.7.11.1"/>
    </reaction>
</comment>
<dbReference type="EnsemblMetazoa" id="GPAI006189-RA">
    <property type="protein sequence ID" value="GPAI006189-PA"/>
    <property type="gene ID" value="GPAI006189"/>
</dbReference>
<dbReference type="GO" id="GO:0004674">
    <property type="term" value="F:protein serine/threonine kinase activity"/>
    <property type="evidence" value="ECO:0007669"/>
    <property type="project" value="UniProtKB-KW"/>
</dbReference>
<dbReference type="PROSITE" id="PS50011">
    <property type="entry name" value="PROTEIN_KINASE_DOM"/>
    <property type="match status" value="1"/>
</dbReference>
<dbReference type="Gene3D" id="3.30.200.20">
    <property type="entry name" value="Phosphorylase Kinase, domain 1"/>
    <property type="match status" value="1"/>
</dbReference>
<sequence length="348" mass="40178">MKVANKCEMVENEKNAEYARNERQILEIIQQTPFVVQLHYAFQTETKLFLILDFCGGGDMFTYLQNVPKLSETIVKIYIGEMVLALEHLHKIDIVYRDIKLENIMLDDQGHIRLVDFGLSKVLSPDSDYCARNICGTLAYMAPEMIKGEAYGFAIDWWAVGVVTYELLTGNTPFGAVENANNQRDVRERIKKMDPVFPRTLGKTAKDFILGMLKKDPTKRLNGNKKCAEDIKSHPFFHGINWNDLQNKRLKAPFQPQLNSEEDTQNFSKEFTQHTVILDSKDFVPCKTTQLLFRGYSYVAPQYSHETAYDTWSSTSRRRRKSLRTAVAPTRVQPYRLIRDNAPPSYRL</sequence>
<evidence type="ECO:0000256" key="5">
    <source>
        <dbReference type="ARBA" id="ARBA00022679"/>
    </source>
</evidence>
<evidence type="ECO:0000256" key="4">
    <source>
        <dbReference type="ARBA" id="ARBA00022553"/>
    </source>
</evidence>
<proteinExistence type="predicted"/>
<evidence type="ECO:0000256" key="3">
    <source>
        <dbReference type="ARBA" id="ARBA00022527"/>
    </source>
</evidence>
<keyword evidence="9" id="KW-0067">ATP-binding</keyword>
<reference evidence="14" key="2">
    <citation type="submission" date="2020-05" db="UniProtKB">
        <authorList>
            <consortium name="EnsemblMetazoa"/>
        </authorList>
    </citation>
    <scope>IDENTIFICATION</scope>
    <source>
        <strain evidence="14">IAEA</strain>
    </source>
</reference>
<keyword evidence="7" id="KW-0547">Nucleotide-binding</keyword>
<name>A0A1A9Z7G5_GLOPL</name>
<keyword evidence="5" id="KW-0808">Transferase</keyword>
<evidence type="ECO:0000256" key="2">
    <source>
        <dbReference type="ARBA" id="ARBA00012513"/>
    </source>
</evidence>
<dbReference type="AlphaFoldDB" id="A0A1A9Z7G5"/>
<evidence type="ECO:0000259" key="12">
    <source>
        <dbReference type="PROSITE" id="PS50011"/>
    </source>
</evidence>
<keyword evidence="4" id="KW-0597">Phosphoprotein</keyword>
<dbReference type="VEuPathDB" id="VectorBase:GPAI006189"/>
<keyword evidence="8" id="KW-0418">Kinase</keyword>
<dbReference type="SMART" id="SM00133">
    <property type="entry name" value="S_TK_X"/>
    <property type="match status" value="1"/>
</dbReference>
<accession>A0A1A9Z7G5</accession>
<dbReference type="SUPFAM" id="SSF56112">
    <property type="entry name" value="Protein kinase-like (PK-like)"/>
    <property type="match status" value="1"/>
</dbReference>
<dbReference type="GO" id="GO:0106310">
    <property type="term" value="F:protein serine kinase activity"/>
    <property type="evidence" value="ECO:0007669"/>
    <property type="project" value="RHEA"/>
</dbReference>